<protein>
    <submittedName>
        <fullName evidence="1">Uncharacterized protein</fullName>
    </submittedName>
</protein>
<proteinExistence type="predicted"/>
<dbReference type="EMBL" id="DVND01000038">
    <property type="protein sequence ID" value="HIU48041.1"/>
    <property type="molecule type" value="Genomic_DNA"/>
</dbReference>
<gene>
    <name evidence="1" type="ORF">IAB04_01605</name>
</gene>
<evidence type="ECO:0000313" key="1">
    <source>
        <dbReference type="EMBL" id="HIU48041.1"/>
    </source>
</evidence>
<comment type="caution">
    <text evidence="1">The sequence shown here is derived from an EMBL/GenBank/DDBJ whole genome shotgun (WGS) entry which is preliminary data.</text>
</comment>
<feature type="non-terminal residue" evidence="1">
    <location>
        <position position="1"/>
    </location>
</feature>
<evidence type="ECO:0000313" key="2">
    <source>
        <dbReference type="Proteomes" id="UP000824111"/>
    </source>
</evidence>
<dbReference type="Proteomes" id="UP000824111">
    <property type="component" value="Unassembled WGS sequence"/>
</dbReference>
<sequence>LVTPDSTAIYHPQPGTLNIHGGLIQSATGIEMRTGTLNIDGGKIVGLNSTLVSRNSNDGNTVFGPALVISKHITDAPLAIHITGGEFDGLYAIYEKNHMAGTPQPPVTQTTIDIQDGVFKTRNGGTEAIYSQNITGFVTGGTFSSPVAAEYCAEGFAPVDNGDGTFGVSDNTKTVKISADAVDAIKVTGETETTGKLRFITKVDKLTGTASSFGTYILPLDVFEKNNNNWDLKAVVEYKQSINEDDTYAADLTGIPEEYFNKEIMAQSFMVVEGAENAVICDFDAVSVNGAMQ</sequence>
<reference evidence="1" key="2">
    <citation type="journal article" date="2021" name="PeerJ">
        <title>Extensive microbial diversity within the chicken gut microbiome revealed by metagenomics and culture.</title>
        <authorList>
            <person name="Gilroy R."/>
            <person name="Ravi A."/>
            <person name="Getino M."/>
            <person name="Pursley I."/>
            <person name="Horton D.L."/>
            <person name="Alikhan N.F."/>
            <person name="Baker D."/>
            <person name="Gharbi K."/>
            <person name="Hall N."/>
            <person name="Watson M."/>
            <person name="Adriaenssens E.M."/>
            <person name="Foster-Nyarko E."/>
            <person name="Jarju S."/>
            <person name="Secka A."/>
            <person name="Antonio M."/>
            <person name="Oren A."/>
            <person name="Chaudhuri R.R."/>
            <person name="La Ragione R."/>
            <person name="Hildebrand F."/>
            <person name="Pallen M.J."/>
        </authorList>
    </citation>
    <scope>NUCLEOTIDE SEQUENCE</scope>
    <source>
        <strain evidence="1">ChiSjej4B22-9803</strain>
    </source>
</reference>
<organism evidence="1 2">
    <name type="scientific">Candidatus Avimonoglobus intestinipullorum</name>
    <dbReference type="NCBI Taxonomy" id="2840699"/>
    <lineage>
        <taxon>Bacteria</taxon>
        <taxon>Bacillati</taxon>
        <taxon>Bacillota</taxon>
        <taxon>Clostridia</taxon>
        <taxon>Eubacteriales</taxon>
        <taxon>Candidatus Avimonoglobus</taxon>
    </lineage>
</organism>
<reference evidence="1" key="1">
    <citation type="submission" date="2020-10" db="EMBL/GenBank/DDBJ databases">
        <authorList>
            <person name="Gilroy R."/>
        </authorList>
    </citation>
    <scope>NUCLEOTIDE SEQUENCE</scope>
    <source>
        <strain evidence="1">ChiSjej4B22-9803</strain>
    </source>
</reference>
<dbReference type="AlphaFoldDB" id="A0A9D1LU60"/>
<name>A0A9D1LU60_9FIRM</name>
<accession>A0A9D1LU60</accession>